<dbReference type="PANTHER" id="PTHR43792:SF8">
    <property type="entry name" value="[RIBOSOMAL PROTEIN US5]-ALANINE N-ACETYLTRANSFERASE"/>
    <property type="match status" value="1"/>
</dbReference>
<evidence type="ECO:0000259" key="4">
    <source>
        <dbReference type="PROSITE" id="PS51186"/>
    </source>
</evidence>
<sequence>MARLHRPAKARLSFRSFRGSRCRRLPVRLFHSVLFSKYGAKDPAGSGKKNNMFAREQPETVLGSAALNGIVRGCFQSCFLGYRLDEKNQCRGYMTEAVEAVTGYAFRELGLHRIEANVMPRNKASLRVLEKAGYREEGVARRYLKINGVREDHIHMVRLNEAQP</sequence>
<dbReference type="PROSITE" id="PS51186">
    <property type="entry name" value="GNAT"/>
    <property type="match status" value="1"/>
</dbReference>
<proteinExistence type="inferred from homology"/>
<dbReference type="PANTHER" id="PTHR43792">
    <property type="entry name" value="GNAT FAMILY, PUTATIVE (AFU_ORTHOLOGUE AFUA_3G00765)-RELATED-RELATED"/>
    <property type="match status" value="1"/>
</dbReference>
<comment type="similarity">
    <text evidence="3">Belongs to the acetyltransferase family. RimJ subfamily.</text>
</comment>
<comment type="caution">
    <text evidence="5">The sequence shown here is derived from an EMBL/GenBank/DDBJ whole genome shotgun (WGS) entry which is preliminary data.</text>
</comment>
<accession>A0A6N8I358</accession>
<feature type="domain" description="N-acetyltransferase" evidence="4">
    <location>
        <begin position="12"/>
        <end position="161"/>
    </location>
</feature>
<keyword evidence="1 5" id="KW-0808">Transferase</keyword>
<dbReference type="OrthoDB" id="9785602at2"/>
<dbReference type="InterPro" id="IPR016181">
    <property type="entry name" value="Acyl_CoA_acyltransferase"/>
</dbReference>
<keyword evidence="2" id="KW-0012">Acyltransferase</keyword>
<dbReference type="AlphaFoldDB" id="A0A6N8I358"/>
<evidence type="ECO:0000256" key="1">
    <source>
        <dbReference type="ARBA" id="ARBA00022679"/>
    </source>
</evidence>
<dbReference type="SUPFAM" id="SSF55729">
    <property type="entry name" value="Acyl-CoA N-acyltransferases (Nat)"/>
    <property type="match status" value="1"/>
</dbReference>
<keyword evidence="6" id="KW-1185">Reference proteome</keyword>
<evidence type="ECO:0000256" key="2">
    <source>
        <dbReference type="ARBA" id="ARBA00023315"/>
    </source>
</evidence>
<dbReference type="Proteomes" id="UP000469440">
    <property type="component" value="Unassembled WGS sequence"/>
</dbReference>
<evidence type="ECO:0000256" key="3">
    <source>
        <dbReference type="ARBA" id="ARBA00038502"/>
    </source>
</evidence>
<dbReference type="EMBL" id="VWXL01000084">
    <property type="protein sequence ID" value="MVB12187.1"/>
    <property type="molecule type" value="Genomic_DNA"/>
</dbReference>
<dbReference type="GO" id="GO:0005737">
    <property type="term" value="C:cytoplasm"/>
    <property type="evidence" value="ECO:0007669"/>
    <property type="project" value="TreeGrafter"/>
</dbReference>
<dbReference type="Gene3D" id="3.40.630.30">
    <property type="match status" value="1"/>
</dbReference>
<gene>
    <name evidence="5" type="ORF">CAFE_29190</name>
</gene>
<name>A0A6N8I358_9FIRM</name>
<organism evidence="5 6">
    <name type="scientific">Caproicibacter fermentans</name>
    <dbReference type="NCBI Taxonomy" id="2576756"/>
    <lineage>
        <taxon>Bacteria</taxon>
        <taxon>Bacillati</taxon>
        <taxon>Bacillota</taxon>
        <taxon>Clostridia</taxon>
        <taxon>Eubacteriales</taxon>
        <taxon>Acutalibacteraceae</taxon>
        <taxon>Caproicibacter</taxon>
    </lineage>
</organism>
<dbReference type="InterPro" id="IPR000182">
    <property type="entry name" value="GNAT_dom"/>
</dbReference>
<protein>
    <submittedName>
        <fullName evidence="5">Acetyltransferase (GNAT) domain protein</fullName>
    </submittedName>
</protein>
<dbReference type="InterPro" id="IPR051531">
    <property type="entry name" value="N-acetyltransferase"/>
</dbReference>
<evidence type="ECO:0000313" key="6">
    <source>
        <dbReference type="Proteomes" id="UP000469440"/>
    </source>
</evidence>
<dbReference type="GO" id="GO:0008999">
    <property type="term" value="F:protein-N-terminal-alanine acetyltransferase activity"/>
    <property type="evidence" value="ECO:0007669"/>
    <property type="project" value="TreeGrafter"/>
</dbReference>
<dbReference type="Pfam" id="PF13302">
    <property type="entry name" value="Acetyltransf_3"/>
    <property type="match status" value="1"/>
</dbReference>
<reference evidence="5 6" key="1">
    <citation type="submission" date="2019-09" db="EMBL/GenBank/DDBJ databases">
        <title>Genome sequence of Clostridium sp. EA1.</title>
        <authorList>
            <person name="Poehlein A."/>
            <person name="Bengelsdorf F.R."/>
            <person name="Daniel R."/>
        </authorList>
    </citation>
    <scope>NUCLEOTIDE SEQUENCE [LARGE SCALE GENOMIC DNA]</scope>
    <source>
        <strain evidence="5 6">EA1</strain>
    </source>
</reference>
<evidence type="ECO:0000313" key="5">
    <source>
        <dbReference type="EMBL" id="MVB12187.1"/>
    </source>
</evidence>